<sequence length="629" mass="68598">MAEAALRLSRCGVKAPSPSAAQSSAGANVKKTGPRLPAYAQPFFLLKPTSFFSRAVRPRGGLQAGFREPRSVAPCRGFLLTPEGRRRSLGRRQDQGKGGQRGLRSFGRKDVESREYLKPLQGCESRKQYDKSTQAGGSEAEGSTEGDDEEVSILPQYALGLESPQSMYKERADEGSDGETGRKGDQAVEIENEAGEEVTDGQWEKILVMDPKVAARHPLHQAFLQYSRWMAKKVVRYGVVFSSTFAVSCTAAQLIGSGDFSSPVVSGWLGGFVIGSFTSSAAIWRFKLNSTQRNVVVTGSTRGLGKALAREFLRFGDNVVVASRSEEAVRRTVAELRKEMLQEGLGQPTKRDYSWRNRKREAKPHRVVGRACDVSDSADVRRLAEFAQSNFGHVDLWINNAGQNPGAKSLMEFEDEEISSVVATNLVGSLVCTKEAIRFMRSQPTGGHVFNMDGNGSGGNATPQYAVYGATKCALRQLQQTLLRETASSKVGVHTASPGMVLTELLLAGATLSNKQAFNFICEQPETVAKALVPRLRRVRGTGAAINYLTPPRVLLALALAWFRRGRWFDAEGRAVYAAEAERLRAWGEPKRPSPEAAAMELVPASAWLCLNCSSLICLYLVLQNMSSS</sequence>
<reference evidence="15 16" key="1">
    <citation type="journal article" date="2014" name="Nat. Commun.">
        <title>Klebsormidium flaccidum genome reveals primary factors for plant terrestrial adaptation.</title>
        <authorList>
            <person name="Hori K."/>
            <person name="Maruyama F."/>
            <person name="Fujisawa T."/>
            <person name="Togashi T."/>
            <person name="Yamamoto N."/>
            <person name="Seo M."/>
            <person name="Sato S."/>
            <person name="Yamada T."/>
            <person name="Mori H."/>
            <person name="Tajima N."/>
            <person name="Moriyama T."/>
            <person name="Ikeuchi M."/>
            <person name="Watanabe M."/>
            <person name="Wada H."/>
            <person name="Kobayashi K."/>
            <person name="Saito M."/>
            <person name="Masuda T."/>
            <person name="Sasaki-Sekimoto Y."/>
            <person name="Mashiguchi K."/>
            <person name="Awai K."/>
            <person name="Shimojima M."/>
            <person name="Masuda S."/>
            <person name="Iwai M."/>
            <person name="Nobusawa T."/>
            <person name="Narise T."/>
            <person name="Kondo S."/>
            <person name="Saito H."/>
            <person name="Sato R."/>
            <person name="Murakawa M."/>
            <person name="Ihara Y."/>
            <person name="Oshima-Yamada Y."/>
            <person name="Ohtaka K."/>
            <person name="Satoh M."/>
            <person name="Sonobe K."/>
            <person name="Ishii M."/>
            <person name="Ohtani R."/>
            <person name="Kanamori-Sato M."/>
            <person name="Honoki R."/>
            <person name="Miyazaki D."/>
            <person name="Mochizuki H."/>
            <person name="Umetsu J."/>
            <person name="Higashi K."/>
            <person name="Shibata D."/>
            <person name="Kamiya Y."/>
            <person name="Sato N."/>
            <person name="Nakamura Y."/>
            <person name="Tabata S."/>
            <person name="Ida S."/>
            <person name="Kurokawa K."/>
            <person name="Ohta H."/>
        </authorList>
    </citation>
    <scope>NUCLEOTIDE SEQUENCE [LARGE SCALE GENOMIC DNA]</scope>
    <source>
        <strain evidence="15 16">NIES-2285</strain>
    </source>
</reference>
<keyword evidence="10" id="KW-0472">Membrane</keyword>
<evidence type="ECO:0000256" key="14">
    <source>
        <dbReference type="SAM" id="MobiDB-lite"/>
    </source>
</evidence>
<dbReference type="FunFam" id="3.40.50.720:FF:000223">
    <property type="entry name" value="Chlorophyll(Ide) b reductase NOL, chloroplastic"/>
    <property type="match status" value="1"/>
</dbReference>
<dbReference type="GO" id="GO:0010304">
    <property type="term" value="P:PSII associated light-harvesting complex II catabolic process"/>
    <property type="evidence" value="ECO:0000318"/>
    <property type="project" value="GO_Central"/>
</dbReference>
<feature type="compositionally biased region" description="Basic and acidic residues" evidence="14">
    <location>
        <begin position="107"/>
        <end position="117"/>
    </location>
</feature>
<evidence type="ECO:0000313" key="15">
    <source>
        <dbReference type="EMBL" id="GAQ77737.1"/>
    </source>
</evidence>
<dbReference type="Proteomes" id="UP000054558">
    <property type="component" value="Unassembled WGS sequence"/>
</dbReference>
<dbReference type="InterPro" id="IPR052625">
    <property type="entry name" value="Chl_b_Red"/>
</dbReference>
<feature type="region of interest" description="Disordered" evidence="14">
    <location>
        <begin position="1"/>
        <end position="34"/>
    </location>
</feature>
<dbReference type="CDD" id="cd05233">
    <property type="entry name" value="SDR_c"/>
    <property type="match status" value="1"/>
</dbReference>
<evidence type="ECO:0000256" key="8">
    <source>
        <dbReference type="ARBA" id="ARBA00023027"/>
    </source>
</evidence>
<comment type="subcellular location">
    <subcellularLocation>
        <location evidence="1">Plastid</location>
        <location evidence="1">Chloroplast thylakoid membrane</location>
    </subcellularLocation>
</comment>
<accession>A0A1Y1HMG3</accession>
<feature type="compositionally biased region" description="Basic and acidic residues" evidence="14">
    <location>
        <begin position="83"/>
        <end position="95"/>
    </location>
</feature>
<dbReference type="PRINTS" id="PR00081">
    <property type="entry name" value="GDHRDH"/>
</dbReference>
<evidence type="ECO:0000256" key="11">
    <source>
        <dbReference type="ARBA" id="ARBA00050138"/>
    </source>
</evidence>
<feature type="region of interest" description="Disordered" evidence="14">
    <location>
        <begin position="77"/>
        <end position="150"/>
    </location>
</feature>
<comment type="catalytic activity">
    <reaction evidence="11">
        <text>7(1)-hydroxychlorophyllide a + NAD(+) = chlorophyllide b + NADH + H(+)</text>
        <dbReference type="Rhea" id="RHEA:24768"/>
        <dbReference type="ChEBI" id="CHEBI:15378"/>
        <dbReference type="ChEBI" id="CHEBI:57540"/>
        <dbReference type="ChEBI" id="CHEBI:57945"/>
        <dbReference type="ChEBI" id="CHEBI:83356"/>
        <dbReference type="ChEBI" id="CHEBI:83357"/>
        <dbReference type="EC" id="1.1.1.294"/>
    </reaction>
</comment>
<dbReference type="InterPro" id="IPR002347">
    <property type="entry name" value="SDR_fam"/>
</dbReference>
<evidence type="ECO:0000256" key="9">
    <source>
        <dbReference type="ARBA" id="ARBA00023078"/>
    </source>
</evidence>
<keyword evidence="4" id="KW-0934">Plastid</keyword>
<feature type="compositionally biased region" description="Basic and acidic residues" evidence="14">
    <location>
        <begin position="168"/>
        <end position="186"/>
    </location>
</feature>
<dbReference type="SUPFAM" id="SSF51735">
    <property type="entry name" value="NAD(P)-binding Rossmann-fold domains"/>
    <property type="match status" value="1"/>
</dbReference>
<dbReference type="GO" id="GO:0015996">
    <property type="term" value="P:chlorophyll catabolic process"/>
    <property type="evidence" value="ECO:0000318"/>
    <property type="project" value="GO_Central"/>
</dbReference>
<evidence type="ECO:0000256" key="12">
    <source>
        <dbReference type="ARBA" id="ARBA00052465"/>
    </source>
</evidence>
<protein>
    <recommendedName>
        <fullName evidence="13">chlorophyll(ide) b reductase</fullName>
        <ecNumber evidence="13">1.1.1.294</ecNumber>
    </recommendedName>
</protein>
<dbReference type="EC" id="1.1.1.294" evidence="13"/>
<evidence type="ECO:0000256" key="6">
    <source>
        <dbReference type="ARBA" id="ARBA00022946"/>
    </source>
</evidence>
<dbReference type="OMA" id="GNGLWNS"/>
<keyword evidence="8" id="KW-0520">NAD</keyword>
<feature type="region of interest" description="Disordered" evidence="14">
    <location>
        <begin position="164"/>
        <end position="197"/>
    </location>
</feature>
<evidence type="ECO:0000256" key="10">
    <source>
        <dbReference type="ARBA" id="ARBA00023136"/>
    </source>
</evidence>
<dbReference type="GO" id="GO:0009535">
    <property type="term" value="C:chloroplast thylakoid membrane"/>
    <property type="evidence" value="ECO:0007669"/>
    <property type="project" value="UniProtKB-SubCell"/>
</dbReference>
<feature type="compositionally biased region" description="Low complexity" evidence="14">
    <location>
        <begin position="15"/>
        <end position="25"/>
    </location>
</feature>
<comment type="catalytic activity">
    <reaction evidence="12">
        <text>7(1)-hydroxychlorophyllide a + NADP(+) = chlorophyllide b + NADPH + H(+)</text>
        <dbReference type="Rhea" id="RHEA:24772"/>
        <dbReference type="ChEBI" id="CHEBI:15378"/>
        <dbReference type="ChEBI" id="CHEBI:57783"/>
        <dbReference type="ChEBI" id="CHEBI:58349"/>
        <dbReference type="ChEBI" id="CHEBI:83356"/>
        <dbReference type="ChEBI" id="CHEBI:83357"/>
        <dbReference type="EC" id="1.1.1.294"/>
    </reaction>
</comment>
<keyword evidence="3" id="KW-0150">Chloroplast</keyword>
<dbReference type="PANTHER" id="PTHR24314:SF21">
    <property type="entry name" value="CHLOROPHYLL(IDE) B REDUCTASE NYC1, CHLOROPLASTIC-RELATED"/>
    <property type="match status" value="1"/>
</dbReference>
<evidence type="ECO:0000256" key="7">
    <source>
        <dbReference type="ARBA" id="ARBA00023002"/>
    </source>
</evidence>
<keyword evidence="9" id="KW-0793">Thylakoid</keyword>
<keyword evidence="7" id="KW-0560">Oxidoreductase</keyword>
<dbReference type="Gene3D" id="3.40.50.720">
    <property type="entry name" value="NAD(P)-binding Rossmann-like Domain"/>
    <property type="match status" value="1"/>
</dbReference>
<dbReference type="PANTHER" id="PTHR24314">
    <property type="entry name" value="NON-SPECIFIC LIPID TRANSFER PROTEIN-RELATED"/>
    <property type="match status" value="1"/>
</dbReference>
<comment type="similarity">
    <text evidence="2">Belongs to the short-chain dehydrogenases/reductases (SDR) family.</text>
</comment>
<evidence type="ECO:0000256" key="5">
    <source>
        <dbReference type="ARBA" id="ARBA00022817"/>
    </source>
</evidence>
<keyword evidence="5" id="KW-0881">Chlorophyll catabolism</keyword>
<name>A0A1Y1HMG3_KLENI</name>
<dbReference type="STRING" id="105231.A0A1Y1HMG3"/>
<organism evidence="15 16">
    <name type="scientific">Klebsormidium nitens</name>
    <name type="common">Green alga</name>
    <name type="synonym">Ulothrix nitens</name>
    <dbReference type="NCBI Taxonomy" id="105231"/>
    <lineage>
        <taxon>Eukaryota</taxon>
        <taxon>Viridiplantae</taxon>
        <taxon>Streptophyta</taxon>
        <taxon>Klebsormidiophyceae</taxon>
        <taxon>Klebsormidiales</taxon>
        <taxon>Klebsormidiaceae</taxon>
        <taxon>Klebsormidium</taxon>
    </lineage>
</organism>
<keyword evidence="16" id="KW-1185">Reference proteome</keyword>
<gene>
    <name evidence="15" type="ORF">KFL_000030160</name>
</gene>
<evidence type="ECO:0000256" key="13">
    <source>
        <dbReference type="ARBA" id="ARBA00066856"/>
    </source>
</evidence>
<evidence type="ECO:0000256" key="4">
    <source>
        <dbReference type="ARBA" id="ARBA00022640"/>
    </source>
</evidence>
<feature type="compositionally biased region" description="Acidic residues" evidence="14">
    <location>
        <begin position="188"/>
        <end position="197"/>
    </location>
</feature>
<dbReference type="InterPro" id="IPR036291">
    <property type="entry name" value="NAD(P)-bd_dom_sf"/>
</dbReference>
<proteinExistence type="inferred from homology"/>
<evidence type="ECO:0000313" key="16">
    <source>
        <dbReference type="Proteomes" id="UP000054558"/>
    </source>
</evidence>
<evidence type="ECO:0000256" key="2">
    <source>
        <dbReference type="ARBA" id="ARBA00006484"/>
    </source>
</evidence>
<dbReference type="EMBL" id="DF236952">
    <property type="protein sequence ID" value="GAQ77737.1"/>
    <property type="molecule type" value="Genomic_DNA"/>
</dbReference>
<dbReference type="Pfam" id="PF00106">
    <property type="entry name" value="adh_short"/>
    <property type="match status" value="2"/>
</dbReference>
<evidence type="ECO:0000256" key="1">
    <source>
        <dbReference type="ARBA" id="ARBA00004334"/>
    </source>
</evidence>
<dbReference type="OrthoDB" id="3592703at2759"/>
<dbReference type="GO" id="GO:0034256">
    <property type="term" value="F:chlorophyll(ide) b reductase activity"/>
    <property type="evidence" value="ECO:0000318"/>
    <property type="project" value="GO_Central"/>
</dbReference>
<evidence type="ECO:0000256" key="3">
    <source>
        <dbReference type="ARBA" id="ARBA00022528"/>
    </source>
</evidence>
<keyword evidence="6" id="KW-0809">Transit peptide</keyword>
<dbReference type="AlphaFoldDB" id="A0A1Y1HMG3"/>